<dbReference type="EMBL" id="JBEYRS010000003">
    <property type="protein sequence ID" value="MEW2362036.1"/>
    <property type="molecule type" value="Genomic_DNA"/>
</dbReference>
<feature type="transmembrane region" description="Helical" evidence="2">
    <location>
        <begin position="465"/>
        <end position="487"/>
    </location>
</feature>
<evidence type="ECO:0000256" key="2">
    <source>
        <dbReference type="SAM" id="Phobius"/>
    </source>
</evidence>
<feature type="region of interest" description="Disordered" evidence="1">
    <location>
        <begin position="494"/>
        <end position="515"/>
    </location>
</feature>
<protein>
    <submittedName>
        <fullName evidence="4">NACHT domain-containing protein</fullName>
    </submittedName>
</protein>
<comment type="caution">
    <text evidence="4">The sequence shown here is derived from an EMBL/GenBank/DDBJ whole genome shotgun (WGS) entry which is preliminary data.</text>
</comment>
<evidence type="ECO:0000313" key="4">
    <source>
        <dbReference type="EMBL" id="MEW2362036.1"/>
    </source>
</evidence>
<dbReference type="Gene3D" id="3.40.50.300">
    <property type="entry name" value="P-loop containing nucleotide triphosphate hydrolases"/>
    <property type="match status" value="1"/>
</dbReference>
<dbReference type="Pfam" id="PF05729">
    <property type="entry name" value="NACHT"/>
    <property type="match status" value="1"/>
</dbReference>
<evidence type="ECO:0000313" key="5">
    <source>
        <dbReference type="Proteomes" id="UP001553843"/>
    </source>
</evidence>
<name>A0ABV3LRE9_9ACTN</name>
<reference evidence="4 5" key="1">
    <citation type="submission" date="2024-06" db="EMBL/GenBank/DDBJ databases">
        <title>The Natural Products Discovery Center: Release of the First 8490 Sequenced Strains for Exploring Actinobacteria Biosynthetic Diversity.</title>
        <authorList>
            <person name="Kalkreuter E."/>
            <person name="Kautsar S.A."/>
            <person name="Yang D."/>
            <person name="Bader C.D."/>
            <person name="Teijaro C.N."/>
            <person name="Fluegel L."/>
            <person name="Davis C.M."/>
            <person name="Simpson J.R."/>
            <person name="Lauterbach L."/>
            <person name="Steele A.D."/>
            <person name="Gui C."/>
            <person name="Meng S."/>
            <person name="Li G."/>
            <person name="Viehrig K."/>
            <person name="Ye F."/>
            <person name="Su P."/>
            <person name="Kiefer A.F."/>
            <person name="Nichols A."/>
            <person name="Cepeda A.J."/>
            <person name="Yan W."/>
            <person name="Fan B."/>
            <person name="Jiang Y."/>
            <person name="Adhikari A."/>
            <person name="Zheng C.-J."/>
            <person name="Schuster L."/>
            <person name="Cowan T.M."/>
            <person name="Smanski M.J."/>
            <person name="Chevrette M.G."/>
            <person name="De Carvalho L.P.S."/>
            <person name="Shen B."/>
        </authorList>
    </citation>
    <scope>NUCLEOTIDE SEQUENCE [LARGE SCALE GENOMIC DNA]</scope>
    <source>
        <strain evidence="4 5">NPDC047833</strain>
    </source>
</reference>
<dbReference type="Proteomes" id="UP001553843">
    <property type="component" value="Unassembled WGS sequence"/>
</dbReference>
<dbReference type="InterPro" id="IPR007111">
    <property type="entry name" value="NACHT_NTPase"/>
</dbReference>
<keyword evidence="2" id="KW-0472">Membrane</keyword>
<organism evidence="4 5">
    <name type="scientific">Streptomyces huasconensis</name>
    <dbReference type="NCBI Taxonomy" id="1854574"/>
    <lineage>
        <taxon>Bacteria</taxon>
        <taxon>Bacillati</taxon>
        <taxon>Actinomycetota</taxon>
        <taxon>Actinomycetes</taxon>
        <taxon>Kitasatosporales</taxon>
        <taxon>Streptomycetaceae</taxon>
        <taxon>Streptomyces</taxon>
    </lineage>
</organism>
<keyword evidence="5" id="KW-1185">Reference proteome</keyword>
<sequence>MRNDRSWWPWVIGAVGIAALATVVALVVGAGAQAAATSLSVLISATAGLLSWSWHRTRPAAPATKAELDQAAEALAAMVRRQWTEEAAAQGLLDPHPLAVRWHSGQTEAGDHARMVGRTLSGRSDDIHAFAEAFRALPRRRLVILGDPGAGKTALAILLVRELLRAPEPGEPVPVLLDLAPWNPRKETLLDWLARRIHEDYPALRNHETYGRDPTRKLVAEGRILPVLDGADELPAELRPKALAAVNHAVAVHSPLILTSRTTEYHRVVAETDVITAAAVVVAEPVEPADVADYLRSAVPPRRTAAWQPVIDELTERPRSAVSRALSVPLNVWLARTVHTSPAGDPADLTRCTDAAALQRELLDALVPAVFSAQPTASAPSVPDVRRTATARWRPEDARRTLTFLAAHVKHQGTDDIAWWELHRTLRPDPAGPLSAPIAGAMAGLGAGGVAGEYFHWALSPFPRLVCFLTITLATAVAVTAVIRLAWAGGDGAGPGDGNGAGPAGPRTGLPRRDRRRLPTVTKIARRSGVGCAVVLPLSLAVGAVIESWARTVDPAEAGLASGVAPYTWLRAACVWALFMALLALAVLGVSLLRRRVGWHPDSTSRRAARLRKALVFVLLYWLGTELAGALSYLSIRQQPGTSATEVSFIDLPGDLALVSQDATYHSCIFLLIVGIMAGLDPTRGSSRPTRLEFRAPRRLLWAMLPASMGRGMLVGIGLGAALSVVEPWSAHLPWWERFTTTAMLGAFFGVLFGAGLAILRWAHVPADLEQETPQSTLRGDRAVAVALMIFAVVPLLAKWIITVLAGLAESDDTGVQVLAYSLWTPEANLSVGLAAGLLAMSSTAYFAYRETGLRLAATRGLPRHPVAFMEDARLLNVLRRVGPVYQFCHAEFRDRLVNSGATAGDAASARPAGV</sequence>
<proteinExistence type="predicted"/>
<feature type="transmembrane region" description="Helical" evidence="2">
    <location>
        <begin position="743"/>
        <end position="763"/>
    </location>
</feature>
<evidence type="ECO:0000256" key="1">
    <source>
        <dbReference type="SAM" id="MobiDB-lite"/>
    </source>
</evidence>
<dbReference type="SUPFAM" id="SSF52540">
    <property type="entry name" value="P-loop containing nucleoside triphosphate hydrolases"/>
    <property type="match status" value="1"/>
</dbReference>
<keyword evidence="2" id="KW-0812">Transmembrane</keyword>
<feature type="compositionally biased region" description="Gly residues" evidence="1">
    <location>
        <begin position="494"/>
        <end position="503"/>
    </location>
</feature>
<feature type="transmembrane region" description="Helical" evidence="2">
    <location>
        <begin position="784"/>
        <end position="808"/>
    </location>
</feature>
<evidence type="ECO:0000259" key="3">
    <source>
        <dbReference type="Pfam" id="PF05729"/>
    </source>
</evidence>
<dbReference type="InterPro" id="IPR027417">
    <property type="entry name" value="P-loop_NTPase"/>
</dbReference>
<dbReference type="RefSeq" id="WP_359771585.1">
    <property type="nucleotide sequence ID" value="NZ_JBEYRR010000001.1"/>
</dbReference>
<gene>
    <name evidence="4" type="ORF">AB0887_08705</name>
</gene>
<accession>A0ABV3LRE9</accession>
<keyword evidence="2" id="KW-1133">Transmembrane helix</keyword>
<feature type="transmembrane region" description="Helical" evidence="2">
    <location>
        <begin position="828"/>
        <end position="849"/>
    </location>
</feature>
<feature type="transmembrane region" description="Helical" evidence="2">
    <location>
        <begin position="614"/>
        <end position="636"/>
    </location>
</feature>
<feature type="transmembrane region" description="Helical" evidence="2">
    <location>
        <begin position="700"/>
        <end position="723"/>
    </location>
</feature>
<feature type="transmembrane region" description="Helical" evidence="2">
    <location>
        <begin position="663"/>
        <end position="680"/>
    </location>
</feature>
<feature type="transmembrane region" description="Helical" evidence="2">
    <location>
        <begin position="7"/>
        <end position="28"/>
    </location>
</feature>
<feature type="domain" description="NACHT" evidence="3">
    <location>
        <begin position="140"/>
        <end position="296"/>
    </location>
</feature>
<feature type="transmembrane region" description="Helical" evidence="2">
    <location>
        <begin position="569"/>
        <end position="593"/>
    </location>
</feature>